<keyword evidence="4" id="KW-1185">Reference proteome</keyword>
<dbReference type="EMBL" id="JAOPEN010000002">
    <property type="protein sequence ID" value="KAJ4861536.1"/>
    <property type="molecule type" value="Genomic_DNA"/>
</dbReference>
<sequence>MRFSEIFTFVACLATTAMASADDITPKASPEVLVCEHVGFGGQCRYLDAPLGSCHEHLFRRIFIICCAQPTSRFRVSTRPPFSPITNGESRHREFREECPPDSDEKQQK</sequence>
<keyword evidence="2" id="KW-0732">Signal</keyword>
<feature type="compositionally biased region" description="Basic and acidic residues" evidence="1">
    <location>
        <begin position="89"/>
        <end position="109"/>
    </location>
</feature>
<feature type="signal peptide" evidence="2">
    <location>
        <begin position="1"/>
        <end position="21"/>
    </location>
</feature>
<reference evidence="3" key="1">
    <citation type="submission" date="2022-09" db="EMBL/GenBank/DDBJ databases">
        <title>Chromosome-level assembly of Trichoderma breve T069, a fungus used in development of biopesticide product.</title>
        <authorList>
            <person name="Lin R."/>
            <person name="Liu T."/>
        </authorList>
    </citation>
    <scope>NUCLEOTIDE SEQUENCE</scope>
    <source>
        <strain evidence="3">T069</strain>
    </source>
</reference>
<protein>
    <submittedName>
        <fullName evidence="3">Uncharacterized protein</fullName>
    </submittedName>
</protein>
<dbReference type="GeneID" id="80864388"/>
<accession>A0A9W9BKY2</accession>
<evidence type="ECO:0000256" key="1">
    <source>
        <dbReference type="SAM" id="MobiDB-lite"/>
    </source>
</evidence>
<evidence type="ECO:0000313" key="3">
    <source>
        <dbReference type="EMBL" id="KAJ4861536.1"/>
    </source>
</evidence>
<dbReference type="AlphaFoldDB" id="A0A9W9BKY2"/>
<dbReference type="Proteomes" id="UP001140511">
    <property type="component" value="Unassembled WGS sequence"/>
</dbReference>
<feature type="chain" id="PRO_5040991974" evidence="2">
    <location>
        <begin position="22"/>
        <end position="109"/>
    </location>
</feature>
<dbReference type="RefSeq" id="XP_056030592.1">
    <property type="nucleotide sequence ID" value="XM_056169700.1"/>
</dbReference>
<evidence type="ECO:0000313" key="4">
    <source>
        <dbReference type="Proteomes" id="UP001140511"/>
    </source>
</evidence>
<comment type="caution">
    <text evidence="3">The sequence shown here is derived from an EMBL/GenBank/DDBJ whole genome shotgun (WGS) entry which is preliminary data.</text>
</comment>
<organism evidence="3 4">
    <name type="scientific">Trichoderma breve</name>
    <dbReference type="NCBI Taxonomy" id="2034170"/>
    <lineage>
        <taxon>Eukaryota</taxon>
        <taxon>Fungi</taxon>
        <taxon>Dikarya</taxon>
        <taxon>Ascomycota</taxon>
        <taxon>Pezizomycotina</taxon>
        <taxon>Sordariomycetes</taxon>
        <taxon>Hypocreomycetidae</taxon>
        <taxon>Hypocreales</taxon>
        <taxon>Hypocreaceae</taxon>
        <taxon>Trichoderma</taxon>
    </lineage>
</organism>
<feature type="region of interest" description="Disordered" evidence="1">
    <location>
        <begin position="78"/>
        <end position="109"/>
    </location>
</feature>
<evidence type="ECO:0000256" key="2">
    <source>
        <dbReference type="SAM" id="SignalP"/>
    </source>
</evidence>
<proteinExistence type="predicted"/>
<name>A0A9W9BKY2_9HYPO</name>
<gene>
    <name evidence="3" type="ORF">T069G_02490</name>
</gene>